<proteinExistence type="predicted"/>
<gene>
    <name evidence="2" type="ORF">TcWFU_006099</name>
</gene>
<dbReference type="Proteomes" id="UP001651158">
    <property type="component" value="Unassembled WGS sequence"/>
</dbReference>
<evidence type="ECO:0000313" key="3">
    <source>
        <dbReference type="Proteomes" id="UP001651158"/>
    </source>
</evidence>
<feature type="compositionally biased region" description="Basic and acidic residues" evidence="1">
    <location>
        <begin position="81"/>
        <end position="99"/>
    </location>
</feature>
<dbReference type="EMBL" id="JAKROA010000006">
    <property type="protein sequence ID" value="KAL5106267.1"/>
    <property type="molecule type" value="Genomic_DNA"/>
</dbReference>
<sequence>MPLFITSGQDFDRKASVDALSSRGAKGAPSSRESAAVAKQLQNADPATQKPKNAEEPPRSVKKKGAKLVDAPEKPLVPIKMESKHGDGDTAKELRKDFV</sequence>
<evidence type="ECO:0000313" key="2">
    <source>
        <dbReference type="EMBL" id="KAL5106267.1"/>
    </source>
</evidence>
<feature type="region of interest" description="Disordered" evidence="1">
    <location>
        <begin position="1"/>
        <end position="99"/>
    </location>
</feature>
<organism evidence="2 3">
    <name type="scientific">Taenia crassiceps</name>
    <dbReference type="NCBI Taxonomy" id="6207"/>
    <lineage>
        <taxon>Eukaryota</taxon>
        <taxon>Metazoa</taxon>
        <taxon>Spiralia</taxon>
        <taxon>Lophotrochozoa</taxon>
        <taxon>Platyhelminthes</taxon>
        <taxon>Cestoda</taxon>
        <taxon>Eucestoda</taxon>
        <taxon>Cyclophyllidea</taxon>
        <taxon>Taeniidae</taxon>
        <taxon>Taenia</taxon>
    </lineage>
</organism>
<name>A0ABR4Q9J6_9CEST</name>
<evidence type="ECO:0000256" key="1">
    <source>
        <dbReference type="SAM" id="MobiDB-lite"/>
    </source>
</evidence>
<protein>
    <recommendedName>
        <fullName evidence="4">PEST proteolytic signal-containing nuclear protein</fullName>
    </recommendedName>
</protein>
<keyword evidence="3" id="KW-1185">Reference proteome</keyword>
<accession>A0ABR4Q9J6</accession>
<evidence type="ECO:0008006" key="4">
    <source>
        <dbReference type="Google" id="ProtNLM"/>
    </source>
</evidence>
<reference evidence="2 3" key="1">
    <citation type="journal article" date="2022" name="Front. Cell. Infect. Microbiol.">
        <title>The Genomes of Two Strains of Taenia crassiceps the Animal Model for the Study of Human Cysticercosis.</title>
        <authorList>
            <person name="Bobes R.J."/>
            <person name="Estrada K."/>
            <person name="Rios-Valencia D.G."/>
            <person name="Calderon-Gallegos A."/>
            <person name="de la Torre P."/>
            <person name="Carrero J.C."/>
            <person name="Sanchez-Flores A."/>
            <person name="Laclette J.P."/>
        </authorList>
    </citation>
    <scope>NUCLEOTIDE SEQUENCE [LARGE SCALE GENOMIC DNA]</scope>
    <source>
        <strain evidence="2">WFUcys</strain>
    </source>
</reference>
<comment type="caution">
    <text evidence="2">The sequence shown here is derived from an EMBL/GenBank/DDBJ whole genome shotgun (WGS) entry which is preliminary data.</text>
</comment>